<feature type="region of interest" description="Disordered" evidence="1">
    <location>
        <begin position="73"/>
        <end position="96"/>
    </location>
</feature>
<dbReference type="EMBL" id="CP028858">
    <property type="protein sequence ID" value="AWB26274.1"/>
    <property type="molecule type" value="Genomic_DNA"/>
</dbReference>
<dbReference type="Proteomes" id="UP000244727">
    <property type="component" value="Chromosome"/>
</dbReference>
<feature type="compositionally biased region" description="Polar residues" evidence="1">
    <location>
        <begin position="1046"/>
        <end position="1057"/>
    </location>
</feature>
<sequence>MGAPDRPVSSQQIVALAVVLVVTSAMSTGPLGVGTAEGASATTIEGTPHLNASAPDARLDPGATGTVTVTLTNDATYDDNGTTHPPEARERAGEARSVSVALDDESAPLTVETGNRSAGTIADGETATQAFDVVVDEDAPAGTYDLTVETEYRHAERVTYESVADGEYAYNESVVTRTETDTVTVEIEPQAQFAVTNLTHDVPLGGEGTVALSVTNVGSANVSEATVSLASGDADLSVGSGGASSSANVGSWAANETKTLTYRASTADSAVQREYPLDATVEYTDGDGARQSDGEQIGLEPIDRTEFPVVALDHDVPRGGEGTLTVSLTNGAPTTITEVGVTASAPDSTVTIGDSPQGTTAVAAWAPNETREFTFRVQTDGGAVERPYPVELGIEYTDRDDNANSVTEVLAFTPADPERFAIDLADHDVPEAGAGTATLSLENQRSTGVSDVSVRVTADDGAVSVGGDGSTAASSALGSLTGGERESVPVRVATSADAIDRDYPLTVEVRYTDADNDVNTQTETLQFGPGDREQFAIESIDHDVPRDGIGTVTVVAENTAGEDLDDVTVTLSTAESAFFVGAEGSRSGAASAAEWEESATRRFTYRVGTSGAAVDREYPFDISFEYTDAENSAGTYTADAAIRPQSDPRFVVESVDHDVAIGSTGRVQLTLRNDGPVDASEAILTASAESDAMFVGTGGSEPVEVQGVSLDPPEQGSPTAQAYVGDWPVGENRTVTLRAGFGESAIVRNYVTSLSIDYENARGDAMPQRTRSVGIRPLPAQQFAYDRVESDLHVGEEGTLVANVTNRANRTVDGLVVTAASQDQNVNFYNARSTVGELAAGESATVRYRVGITAEAERGTRVFELSARYRGSRDDRHETDARDLLVDVGAERDAFDVAVANGSFAPGESGPFAVTITNRRNETLSNVQAKLFTDDPLGSGDDSAFVTELAPGESATLRLDLSVASGASAKTYAASMDFRFDDSRGDSELSDTYRVPVRVERESSGGLPLWLVPMGLLGGASVVGWHMGRDRLTSLVDRPPTGAESADTSASAGTAESTDAPESAETPDDTE</sequence>
<name>A0A2R4WXK4_9EURY</name>
<protein>
    <recommendedName>
        <fullName evidence="4">Sialidase</fullName>
    </recommendedName>
</protein>
<dbReference type="RefSeq" id="WP_108380643.1">
    <property type="nucleotide sequence ID" value="NZ_CP028858.1"/>
</dbReference>
<evidence type="ECO:0000313" key="2">
    <source>
        <dbReference type="EMBL" id="AWB26274.1"/>
    </source>
</evidence>
<dbReference type="GeneID" id="36510909"/>
<dbReference type="PANTHER" id="PTHR35902:SF3">
    <property type="entry name" value="NPCBM-ASSOCIATED, NEW3 DOMAIN OF ALPHA-GALACTOSIDASE"/>
    <property type="match status" value="1"/>
</dbReference>
<evidence type="ECO:0008006" key="4">
    <source>
        <dbReference type="Google" id="ProtNLM"/>
    </source>
</evidence>
<dbReference type="PANTHER" id="PTHR35902">
    <property type="entry name" value="S-LAYER DOMAIN-LIKE PROTEIN-RELATED"/>
    <property type="match status" value="1"/>
</dbReference>
<dbReference type="KEGG" id="harc:HARCEL1_00340"/>
<organism evidence="2 3">
    <name type="scientific">Halococcoides cellulosivorans</name>
    <dbReference type="NCBI Taxonomy" id="1679096"/>
    <lineage>
        <taxon>Archaea</taxon>
        <taxon>Methanobacteriati</taxon>
        <taxon>Methanobacteriota</taxon>
        <taxon>Stenosarchaea group</taxon>
        <taxon>Halobacteria</taxon>
        <taxon>Halobacteriales</taxon>
        <taxon>Haloarculaceae</taxon>
        <taxon>Halococcoides</taxon>
    </lineage>
</organism>
<gene>
    <name evidence="2" type="ORF">HARCEL1_00340</name>
</gene>
<feature type="compositionally biased region" description="Polar residues" evidence="1">
    <location>
        <begin position="73"/>
        <end position="83"/>
    </location>
</feature>
<accession>A0A2R4WXK4</accession>
<feature type="region of interest" description="Disordered" evidence="1">
    <location>
        <begin position="1034"/>
        <end position="1071"/>
    </location>
</feature>
<proteinExistence type="predicted"/>
<evidence type="ECO:0000313" key="3">
    <source>
        <dbReference type="Proteomes" id="UP000244727"/>
    </source>
</evidence>
<dbReference type="AlphaFoldDB" id="A0A2R4WXK4"/>
<keyword evidence="3" id="KW-1185">Reference proteome</keyword>
<reference evidence="2 3" key="1">
    <citation type="submission" date="2018-04" db="EMBL/GenBank/DDBJ databases">
        <title>Halococcoides cellulosivorans gen. nov., sp. nov., an extremely halophilic cellulose-utilizing haloarchaeon from hypersaline lakes.</title>
        <authorList>
            <person name="Sorokin D.Y."/>
            <person name="Toshchakov S.V."/>
            <person name="Samarov N.I."/>
            <person name="Korzhenkov A."/>
            <person name="Kublanov I.V."/>
        </authorList>
    </citation>
    <scope>NUCLEOTIDE SEQUENCE [LARGE SCALE GENOMIC DNA]</scope>
    <source>
        <strain evidence="2 3">HArcel1</strain>
    </source>
</reference>
<evidence type="ECO:0000256" key="1">
    <source>
        <dbReference type="SAM" id="MobiDB-lite"/>
    </source>
</evidence>